<dbReference type="Proteomes" id="UP001597387">
    <property type="component" value="Unassembled WGS sequence"/>
</dbReference>
<sequence>MKHHRIKIILKGFIFMFVFSPVAFAQSKKEIEKTIIIKEGDTIINGKKFSDVNKSERAVLRKEISEFEKELAERKKGMQIEKRLRESDVLVEKTRSGKRSESDTTKLREFRIERHHPRELRVFDHDSLILSMNADTIIRRFHRSIDDLGEELSALPHGDIRIRVPNAAREWRDIHPGPLRERLNSQSFNYNYTDKEGIANRMHIRITEVSEDKVKQVSASEANALAVEDLTLFPNFSSGKISLSFNLPGKGNTLIKILDSDLKPVFSGQGLGETYFKQFNMLKNGVYYIHIKQGKSSFVRRIVKE</sequence>
<dbReference type="RefSeq" id="WP_255898896.1">
    <property type="nucleotide sequence ID" value="NZ_JAFMZO010000001.1"/>
</dbReference>
<dbReference type="InterPro" id="IPR026444">
    <property type="entry name" value="Secre_tail"/>
</dbReference>
<evidence type="ECO:0000313" key="3">
    <source>
        <dbReference type="Proteomes" id="UP001597387"/>
    </source>
</evidence>
<proteinExistence type="predicted"/>
<feature type="chain" id="PRO_5045576266" evidence="1">
    <location>
        <begin position="26"/>
        <end position="305"/>
    </location>
</feature>
<accession>A0ABW4ZJ19</accession>
<keyword evidence="3" id="KW-1185">Reference proteome</keyword>
<comment type="caution">
    <text evidence="2">The sequence shown here is derived from an EMBL/GenBank/DDBJ whole genome shotgun (WGS) entry which is preliminary data.</text>
</comment>
<gene>
    <name evidence="2" type="ORF">ACFSJU_04405</name>
</gene>
<feature type="signal peptide" evidence="1">
    <location>
        <begin position="1"/>
        <end position="25"/>
    </location>
</feature>
<evidence type="ECO:0000313" key="2">
    <source>
        <dbReference type="EMBL" id="MFD2161622.1"/>
    </source>
</evidence>
<keyword evidence="1" id="KW-0732">Signal</keyword>
<dbReference type="NCBIfam" id="TIGR04183">
    <property type="entry name" value="Por_Secre_tail"/>
    <property type="match status" value="1"/>
</dbReference>
<dbReference type="EMBL" id="JBHUHZ010000001">
    <property type="protein sequence ID" value="MFD2161622.1"/>
    <property type="molecule type" value="Genomic_DNA"/>
</dbReference>
<organism evidence="2 3">
    <name type="scientific">Paradesertivirga mongoliensis</name>
    <dbReference type="NCBI Taxonomy" id="2100740"/>
    <lineage>
        <taxon>Bacteria</taxon>
        <taxon>Pseudomonadati</taxon>
        <taxon>Bacteroidota</taxon>
        <taxon>Sphingobacteriia</taxon>
        <taxon>Sphingobacteriales</taxon>
        <taxon>Sphingobacteriaceae</taxon>
        <taxon>Paradesertivirga</taxon>
    </lineage>
</organism>
<name>A0ABW4ZJ19_9SPHI</name>
<protein>
    <submittedName>
        <fullName evidence="2">T9SS type A sorting domain-containing protein</fullName>
    </submittedName>
</protein>
<evidence type="ECO:0000256" key="1">
    <source>
        <dbReference type="SAM" id="SignalP"/>
    </source>
</evidence>
<reference evidence="3" key="1">
    <citation type="journal article" date="2019" name="Int. J. Syst. Evol. Microbiol.">
        <title>The Global Catalogue of Microorganisms (GCM) 10K type strain sequencing project: providing services to taxonomists for standard genome sequencing and annotation.</title>
        <authorList>
            <consortium name="The Broad Institute Genomics Platform"/>
            <consortium name="The Broad Institute Genome Sequencing Center for Infectious Disease"/>
            <person name="Wu L."/>
            <person name="Ma J."/>
        </authorList>
    </citation>
    <scope>NUCLEOTIDE SEQUENCE [LARGE SCALE GENOMIC DNA]</scope>
    <source>
        <strain evidence="3">KCTC 42217</strain>
    </source>
</reference>